<accession>Q677U3</accession>
<sequence length="45" mass="5569">MLKGIHPLILHCCLRSWVTFKKQYIFRPLAFYQILKRVKMYCFSF</sequence>
<dbReference type="GeneID" id="2979053"/>
<dbReference type="KEGG" id="vg:2979053"/>
<keyword evidence="2" id="KW-1185">Reference proteome</keyword>
<evidence type="ECO:0000313" key="1">
    <source>
        <dbReference type="EMBL" id="AAU11014.1"/>
    </source>
</evidence>
<dbReference type="RefSeq" id="YP_073675.1">
    <property type="nucleotide sequence ID" value="NC_005902.1"/>
</dbReference>
<proteinExistence type="predicted"/>
<dbReference type="EMBL" id="AY380826">
    <property type="protein sequence ID" value="AAU11014.1"/>
    <property type="molecule type" value="Genomic_DNA"/>
</dbReference>
<name>Q677U3_9VIRU</name>
<organism evidence="1 2">
    <name type="scientific">lymphocystis disease virus-China</name>
    <dbReference type="NCBI Taxonomy" id="256729"/>
    <lineage>
        <taxon>Viruses</taxon>
        <taxon>Varidnaviria</taxon>
        <taxon>Bamfordvirae</taxon>
        <taxon>Nucleocytoviricota</taxon>
        <taxon>Megaviricetes</taxon>
        <taxon>Pimascovirales</taxon>
        <taxon>Pimascovirales incertae sedis</taxon>
        <taxon>Iridoviridae</taxon>
        <taxon>Alphairidovirinae</taxon>
        <taxon>Lymphocystivirus</taxon>
        <taxon>Lymphocystivirus paralichthys1</taxon>
        <taxon>Lymphocystis disease virus 2</taxon>
    </lineage>
</organism>
<dbReference type="Proteomes" id="UP000106699">
    <property type="component" value="Segment"/>
</dbReference>
<reference evidence="1 2" key="1">
    <citation type="journal article" date="2004" name="J. Virol.">
        <title>Complete genome sequence of lymphocystis disease virus isolated from China.</title>
        <authorList>
            <person name="Zhang Q.Y."/>
            <person name="Xiao F."/>
            <person name="Xie J."/>
            <person name="Li Z.Q."/>
            <person name="Gui J.F."/>
        </authorList>
    </citation>
    <scope>NUCLEOTIDE SEQUENCE [LARGE SCALE GENOMIC DNA]</scope>
</reference>
<evidence type="ECO:0000313" key="2">
    <source>
        <dbReference type="Proteomes" id="UP000106699"/>
    </source>
</evidence>
<protein>
    <submittedName>
        <fullName evidence="1">Uncharacterized protein</fullName>
    </submittedName>
</protein>